<dbReference type="PRINTS" id="PR00080">
    <property type="entry name" value="SDRFAMILY"/>
</dbReference>
<comment type="caution">
    <text evidence="2">The sequence shown here is derived from an EMBL/GenBank/DDBJ whole genome shotgun (WGS) entry which is preliminary data.</text>
</comment>
<comment type="similarity">
    <text evidence="1">Belongs to the short-chain dehydrogenases/reductases (SDR) family.</text>
</comment>
<evidence type="ECO:0000256" key="1">
    <source>
        <dbReference type="RuleBase" id="RU000363"/>
    </source>
</evidence>
<dbReference type="AlphaFoldDB" id="A0A8S1HAU4"/>
<dbReference type="InterPro" id="IPR002347">
    <property type="entry name" value="SDR_fam"/>
</dbReference>
<dbReference type="EMBL" id="CAJGYM010000035">
    <property type="protein sequence ID" value="CAD6193383.1"/>
    <property type="molecule type" value="Genomic_DNA"/>
</dbReference>
<accession>A0A8S1HAU4</accession>
<gene>
    <name evidence="2" type="ORF">CAUJ_LOCUS9302</name>
</gene>
<dbReference type="PANTHER" id="PTHR43544:SF35">
    <property type="entry name" value="C-FACTOR-RELATED"/>
    <property type="match status" value="1"/>
</dbReference>
<dbReference type="Proteomes" id="UP000835052">
    <property type="component" value="Unassembled WGS sequence"/>
</dbReference>
<protein>
    <submittedName>
        <fullName evidence="2">Uncharacterized protein</fullName>
    </submittedName>
</protein>
<dbReference type="InterPro" id="IPR036291">
    <property type="entry name" value="NAD(P)-bd_dom_sf"/>
</dbReference>
<sequence>MSPYSVLVTGANRGIGLGLVRELLKDSGIGVIVATARDIENAQKLKEVQDPRLHLLQLDVNCDKSIKTFYEKLSGVVGENGLNVLINNAGVLVNYTSEQEPSRKDLLKQIETNTISVVVLTQKLLPLLDRAASQKPPSEFSINRAAVLNISSGLGSIGNNTIGSTEKGFLAYRISKAGLNQFGKTFGIDVKNKGILVSSFCPGWVQTDMGGEQAQLTTEQSAEALVSSFHRLNAEHTGLYFDRNLKPLEF</sequence>
<dbReference type="SUPFAM" id="SSF51735">
    <property type="entry name" value="NAD(P)-binding Rossmann-fold domains"/>
    <property type="match status" value="1"/>
</dbReference>
<dbReference type="Gene3D" id="3.40.50.720">
    <property type="entry name" value="NAD(P)-binding Rossmann-like Domain"/>
    <property type="match status" value="1"/>
</dbReference>
<name>A0A8S1HAU4_9PELO</name>
<dbReference type="GO" id="GO:0005737">
    <property type="term" value="C:cytoplasm"/>
    <property type="evidence" value="ECO:0007669"/>
    <property type="project" value="TreeGrafter"/>
</dbReference>
<dbReference type="GO" id="GO:0016491">
    <property type="term" value="F:oxidoreductase activity"/>
    <property type="evidence" value="ECO:0007669"/>
    <property type="project" value="TreeGrafter"/>
</dbReference>
<evidence type="ECO:0000313" key="2">
    <source>
        <dbReference type="EMBL" id="CAD6193383.1"/>
    </source>
</evidence>
<reference evidence="2" key="1">
    <citation type="submission" date="2020-10" db="EMBL/GenBank/DDBJ databases">
        <authorList>
            <person name="Kikuchi T."/>
        </authorList>
    </citation>
    <scope>NUCLEOTIDE SEQUENCE</scope>
    <source>
        <strain evidence="2">NKZ352</strain>
    </source>
</reference>
<organism evidence="2 3">
    <name type="scientific">Caenorhabditis auriculariae</name>
    <dbReference type="NCBI Taxonomy" id="2777116"/>
    <lineage>
        <taxon>Eukaryota</taxon>
        <taxon>Metazoa</taxon>
        <taxon>Ecdysozoa</taxon>
        <taxon>Nematoda</taxon>
        <taxon>Chromadorea</taxon>
        <taxon>Rhabditida</taxon>
        <taxon>Rhabditina</taxon>
        <taxon>Rhabditomorpha</taxon>
        <taxon>Rhabditoidea</taxon>
        <taxon>Rhabditidae</taxon>
        <taxon>Peloderinae</taxon>
        <taxon>Caenorhabditis</taxon>
    </lineage>
</organism>
<dbReference type="Pfam" id="PF00106">
    <property type="entry name" value="adh_short"/>
    <property type="match status" value="1"/>
</dbReference>
<evidence type="ECO:0000313" key="3">
    <source>
        <dbReference type="Proteomes" id="UP000835052"/>
    </source>
</evidence>
<dbReference type="PRINTS" id="PR00081">
    <property type="entry name" value="GDHRDH"/>
</dbReference>
<dbReference type="InterPro" id="IPR051468">
    <property type="entry name" value="Fungal_SecMetab_SDRs"/>
</dbReference>
<proteinExistence type="inferred from homology"/>
<dbReference type="OrthoDB" id="7289984at2759"/>
<dbReference type="PANTHER" id="PTHR43544">
    <property type="entry name" value="SHORT-CHAIN DEHYDROGENASE/REDUCTASE"/>
    <property type="match status" value="1"/>
</dbReference>
<dbReference type="CDD" id="cd05325">
    <property type="entry name" value="carb_red_sniffer_like_SDR_c"/>
    <property type="match status" value="1"/>
</dbReference>
<keyword evidence="3" id="KW-1185">Reference proteome</keyword>